<protein>
    <submittedName>
        <fullName evidence="1">Uncharacterized protein</fullName>
    </submittedName>
</protein>
<evidence type="ECO:0000313" key="1">
    <source>
        <dbReference type="EMBL" id="OCL13777.1"/>
    </source>
</evidence>
<keyword evidence="2" id="KW-1185">Reference proteome</keyword>
<sequence length="240" mass="25210">MCSAMTTGRGAMLGAPIFTGRVDAVTHIEAALKQPQPSEFEKRECNDIRLGKVHEAELFSVTPKDSETAVMALWWAMYGMGSCATPKKQLSKSRIVLVQIPGIDVGQDGVATNFHAWAIVAAGYAPGPVDSAGGSAGGSANSAGDSVSSTSHSTIRSLFTAGGSIKGTLVLAQTQNGVTQVIAYLLMTEQLSGTYSVRTTEWGRFDIGLKPPFRSDVFSADPTLCLCGTVSLDEEIVVAF</sequence>
<name>A0A8E2FAV7_9PEZI</name>
<evidence type="ECO:0000313" key="2">
    <source>
        <dbReference type="Proteomes" id="UP000250140"/>
    </source>
</evidence>
<dbReference type="Proteomes" id="UP000250140">
    <property type="component" value="Unassembled WGS sequence"/>
</dbReference>
<dbReference type="AlphaFoldDB" id="A0A8E2FAV7"/>
<accession>A0A8E2FAV7</accession>
<organism evidence="1 2">
    <name type="scientific">Glonium stellatum</name>
    <dbReference type="NCBI Taxonomy" id="574774"/>
    <lineage>
        <taxon>Eukaryota</taxon>
        <taxon>Fungi</taxon>
        <taxon>Dikarya</taxon>
        <taxon>Ascomycota</taxon>
        <taxon>Pezizomycotina</taxon>
        <taxon>Dothideomycetes</taxon>
        <taxon>Pleosporomycetidae</taxon>
        <taxon>Gloniales</taxon>
        <taxon>Gloniaceae</taxon>
        <taxon>Glonium</taxon>
    </lineage>
</organism>
<dbReference type="OrthoDB" id="3542217at2759"/>
<reference evidence="1 2" key="1">
    <citation type="journal article" date="2016" name="Nat. Commun.">
        <title>Ectomycorrhizal ecology is imprinted in the genome of the dominant symbiotic fungus Cenococcum geophilum.</title>
        <authorList>
            <consortium name="DOE Joint Genome Institute"/>
            <person name="Peter M."/>
            <person name="Kohler A."/>
            <person name="Ohm R.A."/>
            <person name="Kuo A."/>
            <person name="Krutzmann J."/>
            <person name="Morin E."/>
            <person name="Arend M."/>
            <person name="Barry K.W."/>
            <person name="Binder M."/>
            <person name="Choi C."/>
            <person name="Clum A."/>
            <person name="Copeland A."/>
            <person name="Grisel N."/>
            <person name="Haridas S."/>
            <person name="Kipfer T."/>
            <person name="LaButti K."/>
            <person name="Lindquist E."/>
            <person name="Lipzen A."/>
            <person name="Maire R."/>
            <person name="Meier B."/>
            <person name="Mihaltcheva S."/>
            <person name="Molinier V."/>
            <person name="Murat C."/>
            <person name="Poggeler S."/>
            <person name="Quandt C.A."/>
            <person name="Sperisen C."/>
            <person name="Tritt A."/>
            <person name="Tisserant E."/>
            <person name="Crous P.W."/>
            <person name="Henrissat B."/>
            <person name="Nehls U."/>
            <person name="Egli S."/>
            <person name="Spatafora J.W."/>
            <person name="Grigoriev I.V."/>
            <person name="Martin F.M."/>
        </authorList>
    </citation>
    <scope>NUCLEOTIDE SEQUENCE [LARGE SCALE GENOMIC DNA]</scope>
    <source>
        <strain evidence="1 2">CBS 207.34</strain>
    </source>
</reference>
<dbReference type="EMBL" id="KV748669">
    <property type="protein sequence ID" value="OCL13777.1"/>
    <property type="molecule type" value="Genomic_DNA"/>
</dbReference>
<proteinExistence type="predicted"/>
<gene>
    <name evidence="1" type="ORF">AOQ84DRAFT_436104</name>
</gene>